<dbReference type="SUPFAM" id="SSF68906">
    <property type="entry name" value="SAP domain"/>
    <property type="match status" value="1"/>
</dbReference>
<accession>A0A317SDK9</accession>
<dbReference type="OrthoDB" id="5420280at2759"/>
<dbReference type="InterPro" id="IPR036361">
    <property type="entry name" value="SAP_dom_sf"/>
</dbReference>
<dbReference type="STRING" id="42249.A0A317SDK9"/>
<evidence type="ECO:0000313" key="3">
    <source>
        <dbReference type="Proteomes" id="UP000246991"/>
    </source>
</evidence>
<evidence type="ECO:0000259" key="1">
    <source>
        <dbReference type="PROSITE" id="PS50800"/>
    </source>
</evidence>
<dbReference type="PROSITE" id="PS50800">
    <property type="entry name" value="SAP"/>
    <property type="match status" value="1"/>
</dbReference>
<dbReference type="EMBL" id="PYWC01000105">
    <property type="protein sequence ID" value="PWW72484.1"/>
    <property type="molecule type" value="Genomic_DNA"/>
</dbReference>
<dbReference type="InterPro" id="IPR003034">
    <property type="entry name" value="SAP_dom"/>
</dbReference>
<reference evidence="2 3" key="1">
    <citation type="submission" date="2018-03" db="EMBL/GenBank/DDBJ databases">
        <title>Genomes of Pezizomycetes fungi and the evolution of truffles.</title>
        <authorList>
            <person name="Murat C."/>
            <person name="Payen T."/>
            <person name="Noel B."/>
            <person name="Kuo A."/>
            <person name="Martin F.M."/>
        </authorList>
    </citation>
    <scope>NUCLEOTIDE SEQUENCE [LARGE SCALE GENOMIC DNA]</scope>
    <source>
        <strain evidence="2">091103-1</strain>
    </source>
</reference>
<organism evidence="2 3">
    <name type="scientific">Tuber magnatum</name>
    <name type="common">white Piedmont truffle</name>
    <dbReference type="NCBI Taxonomy" id="42249"/>
    <lineage>
        <taxon>Eukaryota</taxon>
        <taxon>Fungi</taxon>
        <taxon>Dikarya</taxon>
        <taxon>Ascomycota</taxon>
        <taxon>Pezizomycotina</taxon>
        <taxon>Pezizomycetes</taxon>
        <taxon>Pezizales</taxon>
        <taxon>Tuberaceae</taxon>
        <taxon>Tuber</taxon>
    </lineage>
</organism>
<sequence>MSKDPVLENLQKQCKAAGLPTKGSKAQLTKRLKDWRECKESSPENEDYPKCDAILATDAGTKMDAKVALGQALQEGELEVERVRRAIFVGNRRGLDLADLQQRVHVVEHKTASLKDEIAFLKDGLGQMNDRLSTLTLALREYRQVRERFISTFKRDKLKNDTKTDRKIIQGGNITAHGGDAAADALLYEG</sequence>
<comment type="caution">
    <text evidence="2">The sequence shown here is derived from an EMBL/GenBank/DDBJ whole genome shotgun (WGS) entry which is preliminary data.</text>
</comment>
<keyword evidence="3" id="KW-1185">Reference proteome</keyword>
<dbReference type="Pfam" id="PF02037">
    <property type="entry name" value="SAP"/>
    <property type="match status" value="1"/>
</dbReference>
<feature type="domain" description="SAP" evidence="1">
    <location>
        <begin position="2"/>
        <end position="36"/>
    </location>
</feature>
<name>A0A317SDK9_9PEZI</name>
<dbReference type="Gene3D" id="1.10.720.30">
    <property type="entry name" value="SAP domain"/>
    <property type="match status" value="1"/>
</dbReference>
<protein>
    <recommendedName>
        <fullName evidence="1">SAP domain-containing protein</fullName>
    </recommendedName>
</protein>
<gene>
    <name evidence="2" type="ORF">C7212DRAFT_348103</name>
</gene>
<proteinExistence type="predicted"/>
<dbReference type="Proteomes" id="UP000246991">
    <property type="component" value="Unassembled WGS sequence"/>
</dbReference>
<dbReference type="AlphaFoldDB" id="A0A317SDK9"/>
<evidence type="ECO:0000313" key="2">
    <source>
        <dbReference type="EMBL" id="PWW72484.1"/>
    </source>
</evidence>